<evidence type="ECO:0000313" key="2">
    <source>
        <dbReference type="Proteomes" id="UP000008776"/>
    </source>
</evidence>
<organism evidence="1 2">
    <name type="scientific">Neodiprion lecontei nucleopolyhedrovirus (strain Canada)</name>
    <name type="common">NeleNPV</name>
    <dbReference type="NCBI Taxonomy" id="654906"/>
    <lineage>
        <taxon>Viruses</taxon>
        <taxon>Viruses incertae sedis</taxon>
        <taxon>Naldaviricetes</taxon>
        <taxon>Lefavirales</taxon>
        <taxon>Baculoviridae</taxon>
        <taxon>Gammabaculovirus</taxon>
        <taxon>Gammabaculovirus nelecontei</taxon>
    </lineage>
</organism>
<accession>Q6JPG8</accession>
<dbReference type="KEGG" id="vg:2943430"/>
<name>Q6JPG8_NPVNC</name>
<organismHost>
    <name type="scientific">Neodiprion lecontei</name>
    <name type="common">Redheaded pine sawfly</name>
    <dbReference type="NCBI Taxonomy" id="441921"/>
</organismHost>
<dbReference type="EMBL" id="AY349019">
    <property type="protein sequence ID" value="AAQ99048.1"/>
    <property type="molecule type" value="Genomic_DNA"/>
</dbReference>
<keyword evidence="2" id="KW-1185">Reference proteome</keyword>
<reference evidence="1 2" key="1">
    <citation type="journal article" date="2004" name="J. Virol.">
        <title>Sequence and organization of the Neodiprion lecontei nucleopolyhedrovirus genome.</title>
        <authorList>
            <person name="Lauzon H.A.M."/>
            <person name="Lucarotti C.J."/>
            <person name="Krell P.J."/>
            <person name="Feng Q."/>
            <person name="Retnakaran A."/>
            <person name="Arif B.M."/>
        </authorList>
    </citation>
    <scope>NUCLEOTIDE SEQUENCE [LARGE SCALE GENOMIC DNA]</scope>
    <source>
        <strain evidence="2">Canada</strain>
    </source>
</reference>
<sequence>MEGLFLLHSKSFSKLPTKHRCVVKRFVNQTQVCIKIFFKKIIHFVNCSFIEIRKNVGVDETVWQTQIFKNQRCTNSTTQI</sequence>
<evidence type="ECO:0000313" key="1">
    <source>
        <dbReference type="EMBL" id="AAQ99048.1"/>
    </source>
</evidence>
<dbReference type="Proteomes" id="UP000008776">
    <property type="component" value="Segment"/>
</dbReference>
<proteinExistence type="predicted"/>
<protein>
    <submittedName>
        <fullName evidence="1">Uncharacterized protein</fullName>
    </submittedName>
</protein>
<dbReference type="RefSeq" id="YP_025200.1">
    <property type="nucleotide sequence ID" value="NC_005906.1"/>
</dbReference>
<dbReference type="GeneID" id="2943430"/>